<dbReference type="AlphaFoldDB" id="A0A832IA69"/>
<dbReference type="Pfam" id="PF04392">
    <property type="entry name" value="ABC_sub_bind"/>
    <property type="match status" value="1"/>
</dbReference>
<gene>
    <name evidence="1" type="ORF">ENW55_09125</name>
</gene>
<reference evidence="1" key="1">
    <citation type="journal article" date="2020" name="mSystems">
        <title>Genome- and Community-Level Interaction Insights into Carbon Utilization and Element Cycling Functions of Hydrothermarchaeota in Hydrothermal Sediment.</title>
        <authorList>
            <person name="Zhou Z."/>
            <person name="Liu Y."/>
            <person name="Xu W."/>
            <person name="Pan J."/>
            <person name="Luo Z.H."/>
            <person name="Li M."/>
        </authorList>
    </citation>
    <scope>NUCLEOTIDE SEQUENCE [LARGE SCALE GENOMIC DNA]</scope>
    <source>
        <strain evidence="1">SpSt-86</strain>
    </source>
</reference>
<accession>A0A832IA69</accession>
<dbReference type="CDD" id="cd06325">
    <property type="entry name" value="PBP1_ABC_unchar_transporter"/>
    <property type="match status" value="1"/>
</dbReference>
<dbReference type="SUPFAM" id="SSF53822">
    <property type="entry name" value="Periplasmic binding protein-like I"/>
    <property type="match status" value="1"/>
</dbReference>
<dbReference type="EMBL" id="DTKQ01000054">
    <property type="protein sequence ID" value="HGZ80129.1"/>
    <property type="molecule type" value="Genomic_DNA"/>
</dbReference>
<dbReference type="PANTHER" id="PTHR35271:SF1">
    <property type="entry name" value="ABC TRANSPORTER, SUBSTRATE-BINDING LIPOPROTEIN"/>
    <property type="match status" value="1"/>
</dbReference>
<sequence>MLSKSLAAVVALLIVSVLSFGAVKIGITQIVDHPALNAVFDGIVKAIEDAGFKVGTDVVIDRQNAQGSVQNAAAIARKFASERVDIVVAIATPSAQACVQVITDRPVIFSAVTDPVGAGLIKQLGKNESNVVGISDMVPVSSHLKLIKLVFPNARKVGVLYNPGEANSVTLTNMAKAAAPSLALTILDMTGTNASEMVTAVNSVGPDVDVIYIGTDNTAASSMQAIGAAALRLKKPIVAADIDIARQGGLIGFGFNYFQVGVETGKLVVEILKGKKPSELESHLLGPESLMLFINLDLAKELNVSIPQELIDRADIIVQNGQEVKR</sequence>
<name>A0A832IA69_9THEM</name>
<dbReference type="PANTHER" id="PTHR35271">
    <property type="entry name" value="ABC TRANSPORTER, SUBSTRATE-BINDING LIPOPROTEIN-RELATED"/>
    <property type="match status" value="1"/>
</dbReference>
<proteinExistence type="predicted"/>
<evidence type="ECO:0000313" key="1">
    <source>
        <dbReference type="EMBL" id="HGZ80129.1"/>
    </source>
</evidence>
<comment type="caution">
    <text evidence="1">The sequence shown here is derived from an EMBL/GenBank/DDBJ whole genome shotgun (WGS) entry which is preliminary data.</text>
</comment>
<dbReference type="Gene3D" id="3.40.50.2300">
    <property type="match status" value="2"/>
</dbReference>
<organism evidence="1">
    <name type="scientific">Pseudothermotoga hypogea</name>
    <dbReference type="NCBI Taxonomy" id="57487"/>
    <lineage>
        <taxon>Bacteria</taxon>
        <taxon>Thermotogati</taxon>
        <taxon>Thermotogota</taxon>
        <taxon>Thermotogae</taxon>
        <taxon>Thermotogales</taxon>
        <taxon>Thermotogaceae</taxon>
        <taxon>Pseudothermotoga</taxon>
    </lineage>
</organism>
<dbReference type="InterPro" id="IPR007487">
    <property type="entry name" value="ABC_transpt-TYRBP-like"/>
</dbReference>
<protein>
    <submittedName>
        <fullName evidence="1">ABC transporter substrate-binding protein</fullName>
    </submittedName>
</protein>
<dbReference type="InterPro" id="IPR028082">
    <property type="entry name" value="Peripla_BP_I"/>
</dbReference>